<evidence type="ECO:0000313" key="1">
    <source>
        <dbReference type="EMBL" id="MBO1326208.1"/>
    </source>
</evidence>
<sequence length="83" mass="8878">MPFAPFTDDGLSESLDGLTLENGADSIALYGQIAFRKDQAGLSAARQLMQRMASIVEALEKIPDLPAKSTLAENTHPMANPFA</sequence>
<reference evidence="1" key="1">
    <citation type="submission" date="2021-03" db="EMBL/GenBank/DDBJ databases">
        <title>The complete genome sequence of Acetobacter sp. TBRC 12339.</title>
        <authorList>
            <person name="Charoenyingcharoen P."/>
            <person name="Yukphan P."/>
        </authorList>
    </citation>
    <scope>NUCLEOTIDE SEQUENCE</scope>
    <source>
        <strain evidence="1">TBRC 12339</strain>
    </source>
</reference>
<accession>A0A939HQF9</accession>
<organism evidence="1 2">
    <name type="scientific">Acetobacter garciniae</name>
    <dbReference type="NCBI Taxonomy" id="2817435"/>
    <lineage>
        <taxon>Bacteria</taxon>
        <taxon>Pseudomonadati</taxon>
        <taxon>Pseudomonadota</taxon>
        <taxon>Alphaproteobacteria</taxon>
        <taxon>Acetobacterales</taxon>
        <taxon>Acetobacteraceae</taxon>
        <taxon>Acetobacter</taxon>
    </lineage>
</organism>
<dbReference type="EMBL" id="JAFVMH010000008">
    <property type="protein sequence ID" value="MBO1326208.1"/>
    <property type="molecule type" value="Genomic_DNA"/>
</dbReference>
<comment type="caution">
    <text evidence="1">The sequence shown here is derived from an EMBL/GenBank/DDBJ whole genome shotgun (WGS) entry which is preliminary data.</text>
</comment>
<proteinExistence type="predicted"/>
<dbReference type="Proteomes" id="UP000664073">
    <property type="component" value="Unassembled WGS sequence"/>
</dbReference>
<dbReference type="AlphaFoldDB" id="A0A939HQF9"/>
<evidence type="ECO:0000313" key="2">
    <source>
        <dbReference type="Proteomes" id="UP000664073"/>
    </source>
</evidence>
<keyword evidence="2" id="KW-1185">Reference proteome</keyword>
<dbReference type="RefSeq" id="WP_207846897.1">
    <property type="nucleotide sequence ID" value="NZ_JAFVMH010000008.1"/>
</dbReference>
<protein>
    <submittedName>
        <fullName evidence="1">Uncharacterized protein</fullName>
    </submittedName>
</protein>
<name>A0A939HQF9_9PROT</name>
<gene>
    <name evidence="1" type="ORF">J2D77_13720</name>
</gene>